<dbReference type="EMBL" id="NMUL01000023">
    <property type="protein sequence ID" value="OXM65329.1"/>
    <property type="molecule type" value="Genomic_DNA"/>
</dbReference>
<dbReference type="Pfam" id="PF21068">
    <property type="entry name" value="ATPgraspMvdD"/>
    <property type="match status" value="1"/>
</dbReference>
<dbReference type="GO" id="GO:0046872">
    <property type="term" value="F:metal ion binding"/>
    <property type="evidence" value="ECO:0007669"/>
    <property type="project" value="InterPro"/>
</dbReference>
<dbReference type="PROSITE" id="PS50975">
    <property type="entry name" value="ATP_GRASP"/>
    <property type="match status" value="1"/>
</dbReference>
<keyword evidence="4" id="KW-1185">Reference proteome</keyword>
<dbReference type="InterPro" id="IPR026449">
    <property type="entry name" value="GRASP_SAV_5884"/>
</dbReference>
<dbReference type="GO" id="GO:0009432">
    <property type="term" value="P:SOS response"/>
    <property type="evidence" value="ECO:0007669"/>
    <property type="project" value="TreeGrafter"/>
</dbReference>
<proteinExistence type="predicted"/>
<keyword evidence="3" id="KW-0436">Ligase</keyword>
<evidence type="ECO:0000256" key="1">
    <source>
        <dbReference type="PROSITE-ProRule" id="PRU00409"/>
    </source>
</evidence>
<evidence type="ECO:0000313" key="3">
    <source>
        <dbReference type="EMBL" id="OXM65329.1"/>
    </source>
</evidence>
<dbReference type="GO" id="GO:0018169">
    <property type="term" value="F:ribosomal S6-glutamic acid ligase activity"/>
    <property type="evidence" value="ECO:0007669"/>
    <property type="project" value="TreeGrafter"/>
</dbReference>
<dbReference type="Gene3D" id="3.30.470.20">
    <property type="entry name" value="ATP-grasp fold, B domain"/>
    <property type="match status" value="1"/>
</dbReference>
<evidence type="ECO:0000313" key="4">
    <source>
        <dbReference type="Proteomes" id="UP000215199"/>
    </source>
</evidence>
<dbReference type="OrthoDB" id="9794735at2"/>
<keyword evidence="1" id="KW-0547">Nucleotide-binding</keyword>
<sequence>MKLESRPTADTVLVLTEPSDTSADLVVRDLERRNAQVFRADTGDFPLSLSVSAWFDGSWDGEIRSPDGSVGLRDIRSVYVRRPTAFTFPPSMNDAEQRFAAREARRAVGGLLMSLPGCSWVNHPSRAADAEYKPLQLVTAAACGLAVPRTAITNVPGDAADLSDRLGGSVVYKTLSGASVPDGERVSLVYTTPVTIADMSDDRVALTAHQFQERVPKVRDVRATVVGKRVFAANILVADEAAGELLDWRADYAALRYEPVDLPEGVESALLTMTEQLGLSFAAADFVVTADDTHYFVDLNPSGQWGWIEDATALPIADAIAALLTGEDQ</sequence>
<dbReference type="GO" id="GO:0005524">
    <property type="term" value="F:ATP binding"/>
    <property type="evidence" value="ECO:0007669"/>
    <property type="project" value="UniProtKB-UniRule"/>
</dbReference>
<dbReference type="GO" id="GO:0005737">
    <property type="term" value="C:cytoplasm"/>
    <property type="evidence" value="ECO:0007669"/>
    <property type="project" value="TreeGrafter"/>
</dbReference>
<name>A0A229T3J0_9PSEU</name>
<dbReference type="Proteomes" id="UP000215199">
    <property type="component" value="Unassembled WGS sequence"/>
</dbReference>
<keyword evidence="1" id="KW-0067">ATP-binding</keyword>
<dbReference type="SUPFAM" id="SSF56059">
    <property type="entry name" value="Glutathione synthetase ATP-binding domain-like"/>
    <property type="match status" value="1"/>
</dbReference>
<dbReference type="AlphaFoldDB" id="A0A229T3J0"/>
<reference evidence="4" key="1">
    <citation type="submission" date="2017-07" db="EMBL/GenBank/DDBJ databases">
        <title>Comparative genome mining reveals phylogenetic distribution patterns of secondary metabolites in Amycolatopsis.</title>
        <authorList>
            <person name="Adamek M."/>
            <person name="Alanjary M."/>
            <person name="Sales-Ortells H."/>
            <person name="Goodfellow M."/>
            <person name="Bull A.T."/>
            <person name="Kalinowski J."/>
            <person name="Ziemert N."/>
        </authorList>
    </citation>
    <scope>NUCLEOTIDE SEQUENCE [LARGE SCALE GENOMIC DNA]</scope>
    <source>
        <strain evidence="4">H5</strain>
    </source>
</reference>
<organism evidence="3 4">
    <name type="scientific">Amycolatopsis vastitatis</name>
    <dbReference type="NCBI Taxonomy" id="1905142"/>
    <lineage>
        <taxon>Bacteria</taxon>
        <taxon>Bacillati</taxon>
        <taxon>Actinomycetota</taxon>
        <taxon>Actinomycetes</taxon>
        <taxon>Pseudonocardiales</taxon>
        <taxon>Pseudonocardiaceae</taxon>
        <taxon>Amycolatopsis</taxon>
    </lineage>
</organism>
<dbReference type="InterPro" id="IPR011761">
    <property type="entry name" value="ATP-grasp"/>
</dbReference>
<feature type="domain" description="ATP-grasp" evidence="2">
    <location>
        <begin position="137"/>
        <end position="325"/>
    </location>
</feature>
<dbReference type="InterPro" id="IPR048936">
    <property type="entry name" value="MvdD-like_ATPgrasp"/>
</dbReference>
<dbReference type="PANTHER" id="PTHR21621:SF0">
    <property type="entry name" value="BETA-CITRYLGLUTAMATE SYNTHASE B-RELATED"/>
    <property type="match status" value="1"/>
</dbReference>
<protein>
    <submittedName>
        <fullName evidence="3">Alpha-L-glutamate ligase</fullName>
    </submittedName>
</protein>
<comment type="caution">
    <text evidence="3">The sequence shown here is derived from an EMBL/GenBank/DDBJ whole genome shotgun (WGS) entry which is preliminary data.</text>
</comment>
<accession>A0A229T3J0</accession>
<dbReference type="PANTHER" id="PTHR21621">
    <property type="entry name" value="RIBOSOMAL PROTEIN S6 MODIFICATION PROTEIN"/>
    <property type="match status" value="1"/>
</dbReference>
<evidence type="ECO:0000259" key="2">
    <source>
        <dbReference type="PROSITE" id="PS50975"/>
    </source>
</evidence>
<dbReference type="RefSeq" id="WP_093949733.1">
    <property type="nucleotide sequence ID" value="NZ_NMUL01000023.1"/>
</dbReference>
<dbReference type="NCBIfam" id="TIGR04187">
    <property type="entry name" value="GRASP_SAV_5884"/>
    <property type="match status" value="1"/>
</dbReference>
<gene>
    <name evidence="3" type="ORF">CF165_23665</name>
</gene>